<dbReference type="Proteomes" id="UP000318995">
    <property type="component" value="Unassembled WGS sequence"/>
</dbReference>
<dbReference type="InterPro" id="IPR003594">
    <property type="entry name" value="HATPase_dom"/>
</dbReference>
<evidence type="ECO:0000259" key="9">
    <source>
        <dbReference type="PROSITE" id="PS50109"/>
    </source>
</evidence>
<dbReference type="InterPro" id="IPR003661">
    <property type="entry name" value="HisK_dim/P_dom"/>
</dbReference>
<evidence type="ECO:0000256" key="2">
    <source>
        <dbReference type="ARBA" id="ARBA00012438"/>
    </source>
</evidence>
<evidence type="ECO:0000256" key="4">
    <source>
        <dbReference type="ARBA" id="ARBA00022679"/>
    </source>
</evidence>
<keyword evidence="4 10" id="KW-0808">Transferase</keyword>
<dbReference type="PROSITE" id="PS50109">
    <property type="entry name" value="HIS_KIN"/>
    <property type="match status" value="1"/>
</dbReference>
<sequence length="292" mass="31723">MFVGSARRRMLLARHRTPIGRRTASSVLSEASAPVTTNVVASAIPGETPDEGRRFAEALERAKLDSLKELAYGASHEINNPLANIALRAQALLKREEDPDKRRALEAMHRGAMRAHEMISDLMLFARPPRLNRQSIDLLGIVREVINELHPVAERLGAKLILRDPARRPLEVTADPEQMAVAVRAVIDNALEAVGQGGQVEVVCRVEALSGVEIRIDDDGPGIPSAIRPHVFDPFFSGREAGRGLGFGLSKCWRIVTDHGGEVVLSESPLGGVSACLRLPAEATAPRESFRP</sequence>
<dbReference type="SMART" id="SM00387">
    <property type="entry name" value="HATPase_c"/>
    <property type="match status" value="1"/>
</dbReference>
<dbReference type="OrthoDB" id="239518at2"/>
<dbReference type="Pfam" id="PF02518">
    <property type="entry name" value="HATPase_c"/>
    <property type="match status" value="1"/>
</dbReference>
<dbReference type="InterPro" id="IPR036097">
    <property type="entry name" value="HisK_dim/P_sf"/>
</dbReference>
<name>A0A5C5WDP8_9BACT</name>
<keyword evidence="8" id="KW-0902">Two-component regulatory system</keyword>
<proteinExistence type="predicted"/>
<keyword evidence="7" id="KW-0067">ATP-binding</keyword>
<keyword evidence="11" id="KW-1185">Reference proteome</keyword>
<dbReference type="CDD" id="cd00082">
    <property type="entry name" value="HisKA"/>
    <property type="match status" value="1"/>
</dbReference>
<dbReference type="EMBL" id="SJPH01000001">
    <property type="protein sequence ID" value="TWT48263.1"/>
    <property type="molecule type" value="Genomic_DNA"/>
</dbReference>
<evidence type="ECO:0000313" key="11">
    <source>
        <dbReference type="Proteomes" id="UP000318995"/>
    </source>
</evidence>
<protein>
    <recommendedName>
        <fullName evidence="2">histidine kinase</fullName>
        <ecNumber evidence="2">2.7.13.3</ecNumber>
    </recommendedName>
</protein>
<dbReference type="Gene3D" id="1.10.287.130">
    <property type="match status" value="1"/>
</dbReference>
<keyword evidence="6" id="KW-0418">Kinase</keyword>
<dbReference type="SMART" id="SM00388">
    <property type="entry name" value="HisKA"/>
    <property type="match status" value="1"/>
</dbReference>
<dbReference type="GO" id="GO:0000155">
    <property type="term" value="F:phosphorelay sensor kinase activity"/>
    <property type="evidence" value="ECO:0007669"/>
    <property type="project" value="InterPro"/>
</dbReference>
<dbReference type="GO" id="GO:0005524">
    <property type="term" value="F:ATP binding"/>
    <property type="evidence" value="ECO:0007669"/>
    <property type="project" value="UniProtKB-KW"/>
</dbReference>
<comment type="catalytic activity">
    <reaction evidence="1">
        <text>ATP + protein L-histidine = ADP + protein N-phospho-L-histidine.</text>
        <dbReference type="EC" id="2.7.13.3"/>
    </reaction>
</comment>
<comment type="caution">
    <text evidence="10">The sequence shown here is derived from an EMBL/GenBank/DDBJ whole genome shotgun (WGS) entry which is preliminary data.</text>
</comment>
<dbReference type="PANTHER" id="PTHR43065">
    <property type="entry name" value="SENSOR HISTIDINE KINASE"/>
    <property type="match status" value="1"/>
</dbReference>
<evidence type="ECO:0000256" key="5">
    <source>
        <dbReference type="ARBA" id="ARBA00022741"/>
    </source>
</evidence>
<evidence type="ECO:0000256" key="6">
    <source>
        <dbReference type="ARBA" id="ARBA00022777"/>
    </source>
</evidence>
<dbReference type="Gene3D" id="3.30.565.10">
    <property type="entry name" value="Histidine kinase-like ATPase, C-terminal domain"/>
    <property type="match status" value="1"/>
</dbReference>
<dbReference type="SUPFAM" id="SSF47384">
    <property type="entry name" value="Homodimeric domain of signal transducing histidine kinase"/>
    <property type="match status" value="1"/>
</dbReference>
<evidence type="ECO:0000256" key="1">
    <source>
        <dbReference type="ARBA" id="ARBA00000085"/>
    </source>
</evidence>
<keyword evidence="3" id="KW-0597">Phosphoprotein</keyword>
<evidence type="ECO:0000256" key="3">
    <source>
        <dbReference type="ARBA" id="ARBA00022553"/>
    </source>
</evidence>
<dbReference type="PANTHER" id="PTHR43065:SF10">
    <property type="entry name" value="PEROXIDE STRESS-ACTIVATED HISTIDINE KINASE MAK3"/>
    <property type="match status" value="1"/>
</dbReference>
<dbReference type="Pfam" id="PF00512">
    <property type="entry name" value="HisKA"/>
    <property type="match status" value="1"/>
</dbReference>
<dbReference type="InterPro" id="IPR036890">
    <property type="entry name" value="HATPase_C_sf"/>
</dbReference>
<dbReference type="InterPro" id="IPR004358">
    <property type="entry name" value="Sig_transdc_His_kin-like_C"/>
</dbReference>
<dbReference type="CDD" id="cd00075">
    <property type="entry name" value="HATPase"/>
    <property type="match status" value="1"/>
</dbReference>
<reference evidence="10 11" key="1">
    <citation type="submission" date="2019-02" db="EMBL/GenBank/DDBJ databases">
        <title>Deep-cultivation of Planctomycetes and their phenomic and genomic characterization uncovers novel biology.</title>
        <authorList>
            <person name="Wiegand S."/>
            <person name="Jogler M."/>
            <person name="Boedeker C."/>
            <person name="Pinto D."/>
            <person name="Vollmers J."/>
            <person name="Rivas-Marin E."/>
            <person name="Kohn T."/>
            <person name="Peeters S.H."/>
            <person name="Heuer A."/>
            <person name="Rast P."/>
            <person name="Oberbeckmann S."/>
            <person name="Bunk B."/>
            <person name="Jeske O."/>
            <person name="Meyerdierks A."/>
            <person name="Storesund J.E."/>
            <person name="Kallscheuer N."/>
            <person name="Luecker S."/>
            <person name="Lage O.M."/>
            <person name="Pohl T."/>
            <person name="Merkel B.J."/>
            <person name="Hornburger P."/>
            <person name="Mueller R.-W."/>
            <person name="Bruemmer F."/>
            <person name="Labrenz M."/>
            <person name="Spormann A.M."/>
            <person name="Op Den Camp H."/>
            <person name="Overmann J."/>
            <person name="Amann R."/>
            <person name="Jetten M.S.M."/>
            <person name="Mascher T."/>
            <person name="Medema M.H."/>
            <person name="Devos D.P."/>
            <person name="Kaster A.-K."/>
            <person name="Ovreas L."/>
            <person name="Rohde M."/>
            <person name="Galperin M.Y."/>
            <person name="Jogler C."/>
        </authorList>
    </citation>
    <scope>NUCLEOTIDE SEQUENCE [LARGE SCALE GENOMIC DNA]</scope>
    <source>
        <strain evidence="10 11">Pla111</strain>
    </source>
</reference>
<dbReference type="SUPFAM" id="SSF55874">
    <property type="entry name" value="ATPase domain of HSP90 chaperone/DNA topoisomerase II/histidine kinase"/>
    <property type="match status" value="1"/>
</dbReference>
<evidence type="ECO:0000256" key="7">
    <source>
        <dbReference type="ARBA" id="ARBA00022840"/>
    </source>
</evidence>
<organism evidence="10 11">
    <name type="scientific">Botrimarina hoheduenensis</name>
    <dbReference type="NCBI Taxonomy" id="2528000"/>
    <lineage>
        <taxon>Bacteria</taxon>
        <taxon>Pseudomonadati</taxon>
        <taxon>Planctomycetota</taxon>
        <taxon>Planctomycetia</taxon>
        <taxon>Pirellulales</taxon>
        <taxon>Lacipirellulaceae</taxon>
        <taxon>Botrimarina</taxon>
    </lineage>
</organism>
<dbReference type="AlphaFoldDB" id="A0A5C5WDP8"/>
<keyword evidence="5" id="KW-0547">Nucleotide-binding</keyword>
<dbReference type="EC" id="2.7.13.3" evidence="2"/>
<dbReference type="InterPro" id="IPR005467">
    <property type="entry name" value="His_kinase_dom"/>
</dbReference>
<evidence type="ECO:0000256" key="8">
    <source>
        <dbReference type="ARBA" id="ARBA00023012"/>
    </source>
</evidence>
<gene>
    <name evidence="10" type="primary">zraS_1</name>
    <name evidence="10" type="ORF">Pla111_00240</name>
</gene>
<feature type="domain" description="Histidine kinase" evidence="9">
    <location>
        <begin position="73"/>
        <end position="283"/>
    </location>
</feature>
<dbReference type="PRINTS" id="PR00344">
    <property type="entry name" value="BCTRLSENSOR"/>
</dbReference>
<evidence type="ECO:0000313" key="10">
    <source>
        <dbReference type="EMBL" id="TWT48263.1"/>
    </source>
</evidence>
<accession>A0A5C5WDP8</accession>